<evidence type="ECO:0000256" key="1">
    <source>
        <dbReference type="ARBA" id="ARBA00022475"/>
    </source>
</evidence>
<dbReference type="HOGENOM" id="CLU_836378_0_0_9"/>
<evidence type="ECO:0000313" key="7">
    <source>
        <dbReference type="Proteomes" id="UP000004633"/>
    </source>
</evidence>
<feature type="transmembrane region" description="Helical" evidence="5">
    <location>
        <begin position="12"/>
        <end position="32"/>
    </location>
</feature>
<dbReference type="NCBIfam" id="NF010186">
    <property type="entry name" value="PRK13665.1"/>
    <property type="match status" value="1"/>
</dbReference>
<reference evidence="6 7" key="1">
    <citation type="submission" date="2010-08" db="EMBL/GenBank/DDBJ databases">
        <authorList>
            <person name="Weinstock G."/>
            <person name="Sodergren E."/>
            <person name="Clifton S."/>
            <person name="Fulton L."/>
            <person name="Fulton B."/>
            <person name="Courtney L."/>
            <person name="Fronick C."/>
            <person name="Harrison M."/>
            <person name="Strong C."/>
            <person name="Farmer C."/>
            <person name="Delahaunty K."/>
            <person name="Markovic C."/>
            <person name="Hall O."/>
            <person name="Minx P."/>
            <person name="Tomlinson C."/>
            <person name="Mitreva M."/>
            <person name="Hou S."/>
            <person name="Chen J."/>
            <person name="Wollam A."/>
            <person name="Pepin K.H."/>
            <person name="Johnson M."/>
            <person name="Bhonagiri V."/>
            <person name="Zhang X."/>
            <person name="Suruliraj S."/>
            <person name="Warren W."/>
            <person name="Chinwalla A."/>
            <person name="Mardis E.R."/>
            <person name="Wilson R.K."/>
        </authorList>
    </citation>
    <scope>NUCLEOTIDE SEQUENCE [LARGE SCALE GENOMIC DNA]</scope>
    <source>
        <strain evidence="6 7">F0399</strain>
    </source>
</reference>
<comment type="function">
    <text evidence="5">Found in functional membrane microdomains (FMM) that may be equivalent to eukaryotic membrane rafts FMMs are highly dynamic and increase in number as cells age. Flotillins are thought to be important factors in membrane fluidity.</text>
</comment>
<keyword evidence="2 5" id="KW-0812">Transmembrane</keyword>
<evidence type="ECO:0000313" key="6">
    <source>
        <dbReference type="EMBL" id="EFW30258.1"/>
    </source>
</evidence>
<proteinExistence type="inferred from homology"/>
<keyword evidence="1 5" id="KW-1003">Cell membrane</keyword>
<keyword evidence="3 5" id="KW-1133">Transmembrane helix</keyword>
<dbReference type="Pfam" id="PF12127">
    <property type="entry name" value="FloA"/>
    <property type="match status" value="1"/>
</dbReference>
<evidence type="ECO:0000256" key="3">
    <source>
        <dbReference type="ARBA" id="ARBA00022989"/>
    </source>
</evidence>
<comment type="caution">
    <text evidence="6">The sequence shown here is derived from an EMBL/GenBank/DDBJ whole genome shotgun (WGS) entry which is preliminary data.</text>
</comment>
<comment type="subcellular location">
    <subcellularLocation>
        <location evidence="5">Cell membrane</location>
        <topology evidence="5">Multi-pass membrane protein</topology>
    </subcellularLocation>
    <subcellularLocation>
        <location evidence="5">Membrane raft</location>
        <topology evidence="5">Multi-pass membrane protein</topology>
    </subcellularLocation>
</comment>
<name>E7N0Q0_9FIRM</name>
<organism evidence="6 7">
    <name type="scientific">Selenomonas artemidis F0399</name>
    <dbReference type="NCBI Taxonomy" id="749551"/>
    <lineage>
        <taxon>Bacteria</taxon>
        <taxon>Bacillati</taxon>
        <taxon>Bacillota</taxon>
        <taxon>Negativicutes</taxon>
        <taxon>Selenomonadales</taxon>
        <taxon>Selenomonadaceae</taxon>
        <taxon>Selenomonas</taxon>
    </lineage>
</organism>
<evidence type="ECO:0000256" key="5">
    <source>
        <dbReference type="HAMAP-Rule" id="MF_01562"/>
    </source>
</evidence>
<comment type="caution">
    <text evidence="5">Lacks conserved residue(s) required for the propagation of feature annotation.</text>
</comment>
<comment type="similarity">
    <text evidence="5">Belongs to the flotillin-like FloA family.</text>
</comment>
<keyword evidence="4 5" id="KW-0472">Membrane</keyword>
<keyword evidence="7" id="KW-1185">Reference proteome</keyword>
<dbReference type="Proteomes" id="UP000004633">
    <property type="component" value="Unassembled WGS sequence"/>
</dbReference>
<dbReference type="InterPro" id="IPR022853">
    <property type="entry name" value="FloA"/>
</dbReference>
<gene>
    <name evidence="5" type="primary">floA</name>
    <name evidence="6" type="ORF">HMPREF9555_00550</name>
</gene>
<accession>E7N0Q0</accession>
<dbReference type="GO" id="GO:0045121">
    <property type="term" value="C:membrane raft"/>
    <property type="evidence" value="ECO:0007669"/>
    <property type="project" value="UniProtKB-SubCell"/>
</dbReference>
<dbReference type="AlphaFoldDB" id="E7N0Q0"/>
<evidence type="ECO:0000256" key="2">
    <source>
        <dbReference type="ARBA" id="ARBA00022692"/>
    </source>
</evidence>
<dbReference type="STRING" id="749551.HMPREF9555_00550"/>
<feature type="transmembrane region" description="Helical" evidence="5">
    <location>
        <begin position="38"/>
        <end position="58"/>
    </location>
</feature>
<dbReference type="EMBL" id="AECV01000005">
    <property type="protein sequence ID" value="EFW30258.1"/>
    <property type="molecule type" value="Genomic_DNA"/>
</dbReference>
<dbReference type="GO" id="GO:0005886">
    <property type="term" value="C:plasma membrane"/>
    <property type="evidence" value="ECO:0007669"/>
    <property type="project" value="UniProtKB-SubCell"/>
</dbReference>
<protein>
    <recommendedName>
        <fullName evidence="5">Flotillin-like protein FloA</fullName>
    </recommendedName>
</protein>
<comment type="subunit">
    <text evidence="5">Homooligomerizes.</text>
</comment>
<dbReference type="HAMAP" id="MF_01562">
    <property type="entry name" value="FloA"/>
    <property type="match status" value="1"/>
</dbReference>
<evidence type="ECO:0000256" key="4">
    <source>
        <dbReference type="ARBA" id="ARBA00023136"/>
    </source>
</evidence>
<sequence length="342" mass="36538">MYDGIVQEVFMGSLFGGAFLIIIVVLAVSIFLHFVPLGLWVSAISANVSVGIMSLIGMRLRRVPPSRIVLPLIKANKAGLDVSVNQLEAHYLAGGNVDKVVDALIASHRAQIALPFERAAAIDLAGRDVLDAVQMSVNPKVIETPIVSAVAANGIELKIKARVTVRANIDRLVGGAGEPTIIARVGEGIVTTVGSSESHNDVLANPDDISKTVLDKGLDAGTAFEILSIDIADVDVGRNIGAELQTDQAEADKRIAQAKAEERRAMAVAREQEMKAYTQEMEAKVVEAQAEVPHAMAQALREGKLGVMDYYQLNNIQSDTDMRHAISTAGKTDEKHPTPPVK</sequence>